<dbReference type="RefSeq" id="WP_007572187.1">
    <property type="nucleotide sequence ID" value="NZ_AGUD01000062.1"/>
</dbReference>
<organism evidence="4 5">
    <name type="scientific">Patulibacter medicamentivorans</name>
    <dbReference type="NCBI Taxonomy" id="1097667"/>
    <lineage>
        <taxon>Bacteria</taxon>
        <taxon>Bacillati</taxon>
        <taxon>Actinomycetota</taxon>
        <taxon>Thermoleophilia</taxon>
        <taxon>Solirubrobacterales</taxon>
        <taxon>Patulibacteraceae</taxon>
        <taxon>Patulibacter</taxon>
    </lineage>
</organism>
<comment type="caution">
    <text evidence="4">The sequence shown here is derived from an EMBL/GenBank/DDBJ whole genome shotgun (WGS) entry which is preliminary data.</text>
</comment>
<dbReference type="OrthoDB" id="5241029at2"/>
<sequence length="640" mass="66944">MRPVLPRPLVPGLVGLLLAGVLASPAAARIEAATTVAGPDPAIVELGGVAMADDGTGGVVYRRTEDGRPHVFAARYDGQRWDPPQRVDVGQRFDSSWPRIGAATGGRLVVTWVQDGPPDQDSLYSAVLPRGGRRFLPPTLVDYTVGEGTMTYPSLAMAPGGDALLAYHAVRSTQAGLVGYVRSDLRLARFDGSRWKRQGSVLNRNRSVPIRIPTAAVAPRIAIAPDGTGVVAWQEPDESLIDRVWTRRVFASRVGAPLAAYRTGTAERPERGAVDGLDLAMTAFGRAIVAVRQQPDPRDRGTPPRIWLSALDEITDDGAGTFSSVAPGDGGAGGEPGPPQVALGGRNGLRVGFGRDGTATIGLGAGATATAFRPTGPALSDPAAVLDAGLDDRGTLATASADGGGRVVIQQLAGQRTIATQAVTATQGGPVHGLRIAGSGTGDALVALHEGEPDEGQIAVARVTSPPVPFLLELPDAWTRTRRPLIAWEPPPAGFQPLHYTVEIDGRRAARVRGNQVRLREGAVRDGVHRVRVVATDRSGETTATGVGRLRTDRRPPTASAVRSGRAIRVRIGDGRGGSGPAPASSTISWGDGSRSAGVGARRSHGYRRAGRYRITVVARDRAGNAATVRMTVRAPRGRP</sequence>
<dbReference type="EMBL" id="AGUD01000062">
    <property type="protein sequence ID" value="EHN11840.1"/>
    <property type="molecule type" value="Genomic_DNA"/>
</dbReference>
<dbReference type="InterPro" id="IPR000601">
    <property type="entry name" value="PKD_dom"/>
</dbReference>
<dbReference type="AlphaFoldDB" id="H0E3A4"/>
<evidence type="ECO:0000256" key="2">
    <source>
        <dbReference type="SAM" id="SignalP"/>
    </source>
</evidence>
<dbReference type="InterPro" id="IPR035986">
    <property type="entry name" value="PKD_dom_sf"/>
</dbReference>
<evidence type="ECO:0000259" key="3">
    <source>
        <dbReference type="PROSITE" id="PS50093"/>
    </source>
</evidence>
<dbReference type="SUPFAM" id="SSF89372">
    <property type="entry name" value="Fucose-specific lectin"/>
    <property type="match status" value="1"/>
</dbReference>
<feature type="signal peptide" evidence="2">
    <location>
        <begin position="1"/>
        <end position="28"/>
    </location>
</feature>
<dbReference type="GO" id="GO:0005975">
    <property type="term" value="P:carbohydrate metabolic process"/>
    <property type="evidence" value="ECO:0007669"/>
    <property type="project" value="UniProtKB-ARBA"/>
</dbReference>
<feature type="chain" id="PRO_5003531858" description="PKD domain-containing protein" evidence="2">
    <location>
        <begin position="29"/>
        <end position="640"/>
    </location>
</feature>
<accession>H0E3A4</accession>
<evidence type="ECO:0000313" key="5">
    <source>
        <dbReference type="Proteomes" id="UP000005143"/>
    </source>
</evidence>
<dbReference type="Gene3D" id="2.60.40.10">
    <property type="entry name" value="Immunoglobulins"/>
    <property type="match status" value="1"/>
</dbReference>
<keyword evidence="5" id="KW-1185">Reference proteome</keyword>
<keyword evidence="2" id="KW-0732">Signal</keyword>
<name>H0E3A4_9ACTN</name>
<gene>
    <name evidence="4" type="ORF">PAI11_12720</name>
</gene>
<dbReference type="Proteomes" id="UP000005143">
    <property type="component" value="Unassembled WGS sequence"/>
</dbReference>
<reference evidence="4 5" key="1">
    <citation type="journal article" date="2013" name="Biodegradation">
        <title>Quantitative proteomic analysis of ibuprofen-degrading Patulibacter sp. strain I11.</title>
        <authorList>
            <person name="Almeida B."/>
            <person name="Kjeldal H."/>
            <person name="Lolas I."/>
            <person name="Knudsen A.D."/>
            <person name="Carvalho G."/>
            <person name="Nielsen K.L."/>
            <person name="Barreto Crespo M.T."/>
            <person name="Stensballe A."/>
            <person name="Nielsen J.L."/>
        </authorList>
    </citation>
    <scope>NUCLEOTIDE SEQUENCE [LARGE SCALE GENOMIC DNA]</scope>
    <source>
        <strain evidence="4 5">I11</strain>
    </source>
</reference>
<evidence type="ECO:0000313" key="4">
    <source>
        <dbReference type="EMBL" id="EHN11840.1"/>
    </source>
</evidence>
<proteinExistence type="predicted"/>
<feature type="region of interest" description="Disordered" evidence="1">
    <location>
        <begin position="542"/>
        <end position="606"/>
    </location>
</feature>
<dbReference type="CDD" id="cd00146">
    <property type="entry name" value="PKD"/>
    <property type="match status" value="1"/>
</dbReference>
<evidence type="ECO:0000256" key="1">
    <source>
        <dbReference type="SAM" id="MobiDB-lite"/>
    </source>
</evidence>
<protein>
    <recommendedName>
        <fullName evidence="3">PKD domain-containing protein</fullName>
    </recommendedName>
</protein>
<dbReference type="InterPro" id="IPR013783">
    <property type="entry name" value="Ig-like_fold"/>
</dbReference>
<dbReference type="SUPFAM" id="SSF49299">
    <property type="entry name" value="PKD domain"/>
    <property type="match status" value="1"/>
</dbReference>
<dbReference type="PROSITE" id="PS50093">
    <property type="entry name" value="PKD"/>
    <property type="match status" value="1"/>
</dbReference>
<feature type="domain" description="PKD" evidence="3">
    <location>
        <begin position="583"/>
        <end position="636"/>
    </location>
</feature>